<evidence type="ECO:0000256" key="4">
    <source>
        <dbReference type="PROSITE-ProRule" id="PRU00182"/>
    </source>
</evidence>
<dbReference type="InterPro" id="IPR036986">
    <property type="entry name" value="S4_RNA-bd_sf"/>
</dbReference>
<comment type="caution">
    <text evidence="6">The sequence shown here is derived from an EMBL/GenBank/DDBJ whole genome shotgun (WGS) entry which is preliminary data.</text>
</comment>
<feature type="compositionally biased region" description="Basic and acidic residues" evidence="5">
    <location>
        <begin position="542"/>
        <end position="558"/>
    </location>
</feature>
<feature type="compositionally biased region" description="Basic and acidic residues" evidence="5">
    <location>
        <begin position="593"/>
        <end position="613"/>
    </location>
</feature>
<dbReference type="PROSITE" id="PS50889">
    <property type="entry name" value="S4"/>
    <property type="match status" value="1"/>
</dbReference>
<dbReference type="SUPFAM" id="SSF51735">
    <property type="entry name" value="NAD(P)-binding Rossmann-fold domains"/>
    <property type="match status" value="1"/>
</dbReference>
<dbReference type="Pfam" id="PF00106">
    <property type="entry name" value="adh_short"/>
    <property type="match status" value="1"/>
</dbReference>
<reference evidence="6 7" key="1">
    <citation type="journal article" date="2023" name="Commun. Biol.">
        <title>Genome analysis of Parmales, the sister group of diatoms, reveals the evolutionary specialization of diatoms from phago-mixotrophs to photoautotrophs.</title>
        <authorList>
            <person name="Ban H."/>
            <person name="Sato S."/>
            <person name="Yoshikawa S."/>
            <person name="Yamada K."/>
            <person name="Nakamura Y."/>
            <person name="Ichinomiya M."/>
            <person name="Sato N."/>
            <person name="Blanc-Mathieu R."/>
            <person name="Endo H."/>
            <person name="Kuwata A."/>
            <person name="Ogata H."/>
        </authorList>
    </citation>
    <scope>NUCLEOTIDE SEQUENCE [LARGE SCALE GENOMIC DNA]</scope>
</reference>
<accession>A0ABQ6MZN0</accession>
<feature type="compositionally biased region" description="Basic and acidic residues" evidence="5">
    <location>
        <begin position="570"/>
        <end position="583"/>
    </location>
</feature>
<dbReference type="Gene3D" id="3.10.290.10">
    <property type="entry name" value="RNA-binding S4 domain"/>
    <property type="match status" value="1"/>
</dbReference>
<keyword evidence="7" id="KW-1185">Reference proteome</keyword>
<evidence type="ECO:0000256" key="3">
    <source>
        <dbReference type="ARBA" id="ARBA00023002"/>
    </source>
</evidence>
<gene>
    <name evidence="6" type="ORF">TeGR_g12326</name>
</gene>
<feature type="non-terminal residue" evidence="6">
    <location>
        <position position="1"/>
    </location>
</feature>
<dbReference type="Pfam" id="PF13275">
    <property type="entry name" value="S4_2"/>
    <property type="match status" value="1"/>
</dbReference>
<evidence type="ECO:0000256" key="5">
    <source>
        <dbReference type="SAM" id="MobiDB-lite"/>
    </source>
</evidence>
<keyword evidence="2" id="KW-0521">NADP</keyword>
<feature type="non-terminal residue" evidence="6">
    <location>
        <position position="805"/>
    </location>
</feature>
<protein>
    <recommendedName>
        <fullName evidence="8">RNA-binding S4 domain-containing protein</fullName>
    </recommendedName>
</protein>
<proteinExistence type="inferred from homology"/>
<feature type="compositionally biased region" description="Basic and acidic residues" evidence="5">
    <location>
        <begin position="459"/>
        <end position="485"/>
    </location>
</feature>
<dbReference type="InterPro" id="IPR002347">
    <property type="entry name" value="SDR_fam"/>
</dbReference>
<comment type="similarity">
    <text evidence="1">Belongs to the short-chain dehydrogenases/reductases (SDR) family.</text>
</comment>
<feature type="compositionally biased region" description="Low complexity" evidence="5">
    <location>
        <begin position="619"/>
        <end position="678"/>
    </location>
</feature>
<evidence type="ECO:0000256" key="2">
    <source>
        <dbReference type="ARBA" id="ARBA00022857"/>
    </source>
</evidence>
<evidence type="ECO:0000313" key="6">
    <source>
        <dbReference type="EMBL" id="GMI36904.1"/>
    </source>
</evidence>
<dbReference type="SUPFAM" id="SSF55174">
    <property type="entry name" value="Alpha-L RNA-binding motif"/>
    <property type="match status" value="1"/>
</dbReference>
<dbReference type="EMBL" id="BRYB01000752">
    <property type="protein sequence ID" value="GMI36904.1"/>
    <property type="molecule type" value="Genomic_DNA"/>
</dbReference>
<feature type="region of interest" description="Disordered" evidence="5">
    <location>
        <begin position="459"/>
        <end position="678"/>
    </location>
</feature>
<organism evidence="6 7">
    <name type="scientific">Tetraparma gracilis</name>
    <dbReference type="NCBI Taxonomy" id="2962635"/>
    <lineage>
        <taxon>Eukaryota</taxon>
        <taxon>Sar</taxon>
        <taxon>Stramenopiles</taxon>
        <taxon>Ochrophyta</taxon>
        <taxon>Bolidophyceae</taxon>
        <taxon>Parmales</taxon>
        <taxon>Triparmaceae</taxon>
        <taxon>Tetraparma</taxon>
    </lineage>
</organism>
<dbReference type="PANTHER" id="PTHR43490:SF99">
    <property type="entry name" value="SHORT-CHAIN DEHYDROGENASE_REDUCTASE"/>
    <property type="match status" value="1"/>
</dbReference>
<name>A0ABQ6MZN0_9STRA</name>
<dbReference type="InterPro" id="IPR036291">
    <property type="entry name" value="NAD(P)-bd_dom_sf"/>
</dbReference>
<dbReference type="PRINTS" id="PR00081">
    <property type="entry name" value="GDHRDH"/>
</dbReference>
<evidence type="ECO:0000256" key="1">
    <source>
        <dbReference type="ARBA" id="ARBA00006484"/>
    </source>
</evidence>
<evidence type="ECO:0008006" key="8">
    <source>
        <dbReference type="Google" id="ProtNLM"/>
    </source>
</evidence>
<keyword evidence="4" id="KW-0694">RNA-binding</keyword>
<keyword evidence="3" id="KW-0560">Oxidoreductase</keyword>
<dbReference type="Proteomes" id="UP001165060">
    <property type="component" value="Unassembled WGS sequence"/>
</dbReference>
<evidence type="ECO:0000313" key="7">
    <source>
        <dbReference type="Proteomes" id="UP001165060"/>
    </source>
</evidence>
<sequence length="805" mass="84094">PPPRPPPSPPPSSPLSILVTGASSGVGHALCSQLAVSDGCRVYLTASTLPQAQEAADLITAAYPAALVTPLALDVLSQPSIDSVAARFASGELHGLVLNAGIGLATSNRNRPARPARRPGRLTKGGAERGEVLHGEKHWDSMSAAERRLHARVLSVERGGLLRWFEHESFSAGVDIVRTNHLGSLAVASALLPKLAPGARVVHAGCGAGPAYAGSEFGEYLKLCRVGGGIQPPDALTTDKPAWDAVMAFVATEGAAGPEGGGWAEDGGAVRAYGMGKLATHAALRIWAREHPRVTFATACPGFVQTRLTAGFGATLPPSAGCRALRDCLLEPLGGSGWWFGSDGKRSPLDRLRRPGEPEFVPAAGAYDGPDVDDPPEAPDYGVLADASGRHKLGVRVANAGGVGNLYDTAKDLSDALASDKAYAARVLAEEEAELLLIEKETVAWKAEEIVIARELAETKAREEREKIEDEKIERAGRDASRAESSRSSARTKARKAGEDEEEAGRRAAEKYLAEQLAGHVAADENAARGAARHAGGDEEEAKEKAREAGELCAREHPLLVAAAARRRRERDARETELREKSRAPGGQEPSEEEAKAEKEHQAEQERLLKEEQLGILRAGNPEAGNPEAGNPEAGNPEAGNPEAGNPEAGNPEAGNPEAGNPEAGEPAPAKSAAARPPSPTSAIILSLLLCVALLANASGFAVAPALSFRPARLFAAPDPPLADLQSFLQLTSAAQTGGEAKVMIQDGEVKLNGEVETRRGKKLFRGDKVKVQGGTGGDLDVGDEVDRSGYVMKVKEKGKGAGGG</sequence>
<dbReference type="CDD" id="cd00165">
    <property type="entry name" value="S4"/>
    <property type="match status" value="1"/>
</dbReference>
<dbReference type="Gene3D" id="3.40.50.720">
    <property type="entry name" value="NAD(P)-binding Rossmann-like Domain"/>
    <property type="match status" value="1"/>
</dbReference>
<feature type="compositionally biased region" description="Basic and acidic residues" evidence="5">
    <location>
        <begin position="504"/>
        <end position="513"/>
    </location>
</feature>
<dbReference type="PANTHER" id="PTHR43490">
    <property type="entry name" value="(+)-NEOMENTHOL DEHYDROGENASE"/>
    <property type="match status" value="1"/>
</dbReference>